<organism evidence="3 4">
    <name type="scientific">Seohaeicola zhoushanensis</name>
    <dbReference type="NCBI Taxonomy" id="1569283"/>
    <lineage>
        <taxon>Bacteria</taxon>
        <taxon>Pseudomonadati</taxon>
        <taxon>Pseudomonadota</taxon>
        <taxon>Alphaproteobacteria</taxon>
        <taxon>Rhodobacterales</taxon>
        <taxon>Roseobacteraceae</taxon>
        <taxon>Seohaeicola</taxon>
    </lineage>
</organism>
<reference evidence="3" key="2">
    <citation type="submission" date="2020-09" db="EMBL/GenBank/DDBJ databases">
        <authorList>
            <person name="Sun Q."/>
            <person name="Kim S."/>
        </authorList>
    </citation>
    <scope>NUCLEOTIDE SEQUENCE</scope>
    <source>
        <strain evidence="3">KCTC 42650</strain>
    </source>
</reference>
<dbReference type="PRINTS" id="PR01543">
    <property type="entry name" value="ANATRNSFRASE"/>
</dbReference>
<evidence type="ECO:0000313" key="4">
    <source>
        <dbReference type="Proteomes" id="UP000626220"/>
    </source>
</evidence>
<dbReference type="PANTHER" id="PTHR11786">
    <property type="entry name" value="N-HYDROXYARYLAMINE O-ACETYLTRANSFERASE"/>
    <property type="match status" value="1"/>
</dbReference>
<comment type="similarity">
    <text evidence="1 2">Belongs to the arylamine N-acetyltransferase family.</text>
</comment>
<comment type="caution">
    <text evidence="3">The sequence shown here is derived from an EMBL/GenBank/DDBJ whole genome shotgun (WGS) entry which is preliminary data.</text>
</comment>
<dbReference type="EMBL" id="BNCJ01000001">
    <property type="protein sequence ID" value="GHF38064.1"/>
    <property type="molecule type" value="Genomic_DNA"/>
</dbReference>
<dbReference type="GO" id="GO:0016407">
    <property type="term" value="F:acetyltransferase activity"/>
    <property type="evidence" value="ECO:0007669"/>
    <property type="project" value="InterPro"/>
</dbReference>
<evidence type="ECO:0000313" key="3">
    <source>
        <dbReference type="EMBL" id="GHF38064.1"/>
    </source>
</evidence>
<dbReference type="Gene3D" id="3.30.2140.10">
    <property type="entry name" value="Arylamine N-acetyltransferase"/>
    <property type="match status" value="1"/>
</dbReference>
<keyword evidence="4" id="KW-1185">Reference proteome</keyword>
<dbReference type="PANTHER" id="PTHR11786:SF0">
    <property type="entry name" value="ARYLAMINE N-ACETYLTRANSFERASE 4-RELATED"/>
    <property type="match status" value="1"/>
</dbReference>
<dbReference type="InterPro" id="IPR038765">
    <property type="entry name" value="Papain-like_cys_pep_sf"/>
</dbReference>
<dbReference type="AlphaFoldDB" id="A0A8J3GUZ3"/>
<dbReference type="Proteomes" id="UP000626220">
    <property type="component" value="Unassembled WGS sequence"/>
</dbReference>
<dbReference type="SUPFAM" id="SSF54001">
    <property type="entry name" value="Cysteine proteinases"/>
    <property type="match status" value="1"/>
</dbReference>
<dbReference type="InterPro" id="IPR001447">
    <property type="entry name" value="Arylamine_N-AcTrfase"/>
</dbReference>
<accession>A0A8J3GUZ3</accession>
<protein>
    <submittedName>
        <fullName evidence="3">N-hydroxyarylamine O-acetyltransferase</fullName>
    </submittedName>
</protein>
<sequence length="268" mass="28731">MEGFDLGGWLARTGAVRAAPSPAALAALQEAQMRAIPFETFDPFLGTTPDLSGPAIFDKTVTRRRGGYCFELNGLFGAALVALGYDVRRALGRVRNGAAQGGARSHLALQVTLGGIRYLADAGFGGHTPLVPLEIDRDGEQKAPNGLYRITEDPVSGEKVVERRTGGEWTSLYGFDDAWVGETELAAANWLCANWPMTVFPNHLMLAGHDGDTRIGVFDRTVTLTGPQGQTREDLADHAAFSALVRGRLGLDIPDDLLDRAWARIAAA</sequence>
<name>A0A8J3GUZ3_9RHOB</name>
<reference evidence="3" key="1">
    <citation type="journal article" date="2014" name="Int. J. Syst. Evol. Microbiol.">
        <title>Complete genome sequence of Corynebacterium casei LMG S-19264T (=DSM 44701T), isolated from a smear-ripened cheese.</title>
        <authorList>
            <consortium name="US DOE Joint Genome Institute (JGI-PGF)"/>
            <person name="Walter F."/>
            <person name="Albersmeier A."/>
            <person name="Kalinowski J."/>
            <person name="Ruckert C."/>
        </authorList>
    </citation>
    <scope>NUCLEOTIDE SEQUENCE</scope>
    <source>
        <strain evidence="3">KCTC 42650</strain>
    </source>
</reference>
<dbReference type="Gene3D" id="2.40.128.150">
    <property type="entry name" value="Cysteine proteinases"/>
    <property type="match status" value="1"/>
</dbReference>
<dbReference type="Pfam" id="PF00797">
    <property type="entry name" value="Acetyltransf_2"/>
    <property type="match status" value="1"/>
</dbReference>
<evidence type="ECO:0000256" key="1">
    <source>
        <dbReference type="ARBA" id="ARBA00006547"/>
    </source>
</evidence>
<gene>
    <name evidence="3" type="ORF">GCM10017056_07520</name>
</gene>
<proteinExistence type="inferred from homology"/>
<dbReference type="RefSeq" id="WP_189678686.1">
    <property type="nucleotide sequence ID" value="NZ_BNCJ01000001.1"/>
</dbReference>
<evidence type="ECO:0000256" key="2">
    <source>
        <dbReference type="RuleBase" id="RU003452"/>
    </source>
</evidence>